<evidence type="ECO:0000256" key="1">
    <source>
        <dbReference type="ARBA" id="ARBA00008542"/>
    </source>
</evidence>
<evidence type="ECO:0000259" key="2">
    <source>
        <dbReference type="Pfam" id="PF01965"/>
    </source>
</evidence>
<sequence>MTESDNISVAILATDGFEQSELIKPKQALESAGFNVDVISLNKGDITAWNEDRWGEKVAVDITLDEAIPSKYAGLVLPGGLFNPDKLRQEKSAVKFIQAFSQFGNKRPIAAICHGPWLLIEAQLVEGKTLTSFPSIKTDLKNAGADWIDLKVAVDDNLITSRNPNDLDAFNKAIIEALQQDTIN</sequence>
<dbReference type="PANTHER" id="PTHR42733:SF12">
    <property type="entry name" value="PROTEINASE"/>
    <property type="match status" value="1"/>
</dbReference>
<dbReference type="InterPro" id="IPR002818">
    <property type="entry name" value="DJ-1/PfpI"/>
</dbReference>
<name>A0A8I2KSZ6_9GAMM</name>
<dbReference type="SUPFAM" id="SSF52317">
    <property type="entry name" value="Class I glutamine amidotransferase-like"/>
    <property type="match status" value="1"/>
</dbReference>
<evidence type="ECO:0000313" key="5">
    <source>
        <dbReference type="Proteomes" id="UP000646877"/>
    </source>
</evidence>
<dbReference type="AlphaFoldDB" id="A0A8I2KSZ6"/>
<accession>A0A8I2KSZ6</accession>
<evidence type="ECO:0000313" key="6">
    <source>
        <dbReference type="Proteomes" id="UP001304419"/>
    </source>
</evidence>
<proteinExistence type="inferred from homology"/>
<dbReference type="NCBIfam" id="TIGR01382">
    <property type="entry name" value="PfpI"/>
    <property type="match status" value="1"/>
</dbReference>
<evidence type="ECO:0000313" key="4">
    <source>
        <dbReference type="EMBL" id="WOX31620.1"/>
    </source>
</evidence>
<reference evidence="4 6" key="2">
    <citation type="submission" date="2023-10" db="EMBL/GenBank/DDBJ databases">
        <title>To unveil natural product biosynthetic capacity in Pseudoalteromonas.</title>
        <authorList>
            <person name="Wang J."/>
        </authorList>
    </citation>
    <scope>NUCLEOTIDE SEQUENCE [LARGE SCALE GENOMIC DNA]</scope>
    <source>
        <strain evidence="4 6">DSM 15914</strain>
    </source>
</reference>
<keyword evidence="3" id="KW-0315">Glutamine amidotransferase</keyword>
<protein>
    <submittedName>
        <fullName evidence="3 4">Type 1 glutamine amidotransferase</fullName>
    </submittedName>
</protein>
<dbReference type="Proteomes" id="UP000646877">
    <property type="component" value="Unassembled WGS sequence"/>
</dbReference>
<keyword evidence="3" id="KW-0808">Transferase</keyword>
<dbReference type="Pfam" id="PF01965">
    <property type="entry name" value="DJ-1_PfpI"/>
    <property type="match status" value="1"/>
</dbReference>
<gene>
    <name evidence="3" type="ORF">F9Y85_22440</name>
    <name evidence="4" type="ORF">R5H13_24005</name>
</gene>
<dbReference type="EMBL" id="WEIA01000022">
    <property type="protein sequence ID" value="NLR24022.1"/>
    <property type="molecule type" value="Genomic_DNA"/>
</dbReference>
<dbReference type="InterPro" id="IPR006286">
    <property type="entry name" value="C56_PfpI-like"/>
</dbReference>
<dbReference type="InterPro" id="IPR029062">
    <property type="entry name" value="Class_I_gatase-like"/>
</dbReference>
<comment type="similarity">
    <text evidence="1">Belongs to the peptidase C56 family.</text>
</comment>
<dbReference type="PROSITE" id="PS51276">
    <property type="entry name" value="PEPTIDASE_C56_PFPI"/>
    <property type="match status" value="1"/>
</dbReference>
<dbReference type="RefSeq" id="WP_130127727.1">
    <property type="nucleotide sequence ID" value="NZ_CBCSDF010000024.1"/>
</dbReference>
<dbReference type="EMBL" id="CP137579">
    <property type="protein sequence ID" value="WOX31620.1"/>
    <property type="molecule type" value="Genomic_DNA"/>
</dbReference>
<dbReference type="Proteomes" id="UP001304419">
    <property type="component" value="Chromosome 2"/>
</dbReference>
<feature type="domain" description="DJ-1/PfpI" evidence="2">
    <location>
        <begin position="8"/>
        <end position="176"/>
    </location>
</feature>
<reference evidence="3" key="1">
    <citation type="submission" date="2019-10" db="EMBL/GenBank/DDBJ databases">
        <authorList>
            <person name="Paulsen S."/>
        </authorList>
    </citation>
    <scope>NUCLEOTIDE SEQUENCE</scope>
    <source>
        <strain evidence="3">LMG 19692</strain>
    </source>
</reference>
<dbReference type="PANTHER" id="PTHR42733">
    <property type="entry name" value="DJ-1 PROTEIN"/>
    <property type="match status" value="1"/>
</dbReference>
<dbReference type="GO" id="GO:0016740">
    <property type="term" value="F:transferase activity"/>
    <property type="evidence" value="ECO:0007669"/>
    <property type="project" value="UniProtKB-KW"/>
</dbReference>
<evidence type="ECO:0000313" key="3">
    <source>
        <dbReference type="EMBL" id="NLR24022.1"/>
    </source>
</evidence>
<dbReference type="Gene3D" id="3.40.50.880">
    <property type="match status" value="1"/>
</dbReference>
<dbReference type="CDD" id="cd03134">
    <property type="entry name" value="GATase1_PfpI_like"/>
    <property type="match status" value="1"/>
</dbReference>
<keyword evidence="6" id="KW-1185">Reference proteome</keyword>
<organism evidence="3 5">
    <name type="scientific">Pseudoalteromonas maricaloris</name>
    <dbReference type="NCBI Taxonomy" id="184924"/>
    <lineage>
        <taxon>Bacteria</taxon>
        <taxon>Pseudomonadati</taxon>
        <taxon>Pseudomonadota</taxon>
        <taxon>Gammaproteobacteria</taxon>
        <taxon>Alteromonadales</taxon>
        <taxon>Pseudoalteromonadaceae</taxon>
        <taxon>Pseudoalteromonas</taxon>
    </lineage>
</organism>